<dbReference type="FunFam" id="1.50.40.10:FF:000011">
    <property type="entry name" value="Mitochondrial thiamine pyrophosphate carrier 1"/>
    <property type="match status" value="1"/>
</dbReference>
<dbReference type="EMBL" id="QWIP01000942">
    <property type="protein sequence ID" value="RMY51796.1"/>
    <property type="molecule type" value="Genomic_DNA"/>
</dbReference>
<evidence type="ECO:0000313" key="14">
    <source>
        <dbReference type="EMBL" id="RMY51796.1"/>
    </source>
</evidence>
<dbReference type="GO" id="GO:0005743">
    <property type="term" value="C:mitochondrial inner membrane"/>
    <property type="evidence" value="ECO:0007669"/>
    <property type="project" value="UniProtKB-SubCell"/>
</dbReference>
<dbReference type="OrthoDB" id="18574at2759"/>
<dbReference type="SUPFAM" id="SSF103506">
    <property type="entry name" value="Mitochondrial carrier"/>
    <property type="match status" value="1"/>
</dbReference>
<dbReference type="Pfam" id="PF00153">
    <property type="entry name" value="Mito_carr"/>
    <property type="match status" value="3"/>
</dbReference>
<evidence type="ECO:0000256" key="2">
    <source>
        <dbReference type="ARBA" id="ARBA00004448"/>
    </source>
</evidence>
<organism evidence="14 15">
    <name type="scientific">Hortaea werneckii</name>
    <name type="common">Black yeast</name>
    <name type="synonym">Cladosporium werneckii</name>
    <dbReference type="NCBI Taxonomy" id="91943"/>
    <lineage>
        <taxon>Eukaryota</taxon>
        <taxon>Fungi</taxon>
        <taxon>Dikarya</taxon>
        <taxon>Ascomycota</taxon>
        <taxon>Pezizomycotina</taxon>
        <taxon>Dothideomycetes</taxon>
        <taxon>Dothideomycetidae</taxon>
        <taxon>Mycosphaerellales</taxon>
        <taxon>Teratosphaeriaceae</taxon>
        <taxon>Hortaea</taxon>
    </lineage>
</organism>
<gene>
    <name evidence="14" type="ORF">D0863_14467</name>
</gene>
<keyword evidence="10" id="KW-0496">Mitochondrion</keyword>
<evidence type="ECO:0000256" key="8">
    <source>
        <dbReference type="ARBA" id="ARBA00022792"/>
    </source>
</evidence>
<keyword evidence="9" id="KW-1133">Transmembrane helix</keyword>
<reference evidence="14 15" key="1">
    <citation type="journal article" date="2018" name="BMC Genomics">
        <title>Genomic evidence for intraspecific hybridization in a clonal and extremely halotolerant yeast.</title>
        <authorList>
            <person name="Gostincar C."/>
            <person name="Stajich J.E."/>
            <person name="Zupancic J."/>
            <person name="Zalar P."/>
            <person name="Gunde-Cimerman N."/>
        </authorList>
    </citation>
    <scope>NUCLEOTIDE SEQUENCE [LARGE SCALE GENOMIC DNA]</scope>
    <source>
        <strain evidence="14 15">EXF-2682</strain>
    </source>
</reference>
<dbReference type="InterPro" id="IPR050567">
    <property type="entry name" value="Mitochondrial_Carrier"/>
</dbReference>
<evidence type="ECO:0000256" key="7">
    <source>
        <dbReference type="ARBA" id="ARBA00022737"/>
    </source>
</evidence>
<keyword evidence="11 12" id="KW-0472">Membrane</keyword>
<feature type="repeat" description="Solcar" evidence="12">
    <location>
        <begin position="228"/>
        <end position="325"/>
    </location>
</feature>
<dbReference type="Gene3D" id="1.50.40.10">
    <property type="entry name" value="Mitochondrial carrier domain"/>
    <property type="match status" value="1"/>
</dbReference>
<comment type="similarity">
    <text evidence="3 13">Belongs to the mitochondrial carrier (TC 2.A.29) family.</text>
</comment>
<evidence type="ECO:0000256" key="4">
    <source>
        <dbReference type="ARBA" id="ARBA00021935"/>
    </source>
</evidence>
<keyword evidence="8" id="KW-0999">Mitochondrion inner membrane</keyword>
<evidence type="ECO:0000256" key="6">
    <source>
        <dbReference type="ARBA" id="ARBA00022692"/>
    </source>
</evidence>
<evidence type="ECO:0000256" key="13">
    <source>
        <dbReference type="RuleBase" id="RU000488"/>
    </source>
</evidence>
<protein>
    <recommendedName>
        <fullName evidence="4">Mitochondrial thiamine pyrophosphate carrier 1</fullName>
    </recommendedName>
</protein>
<feature type="repeat" description="Solcar" evidence="12">
    <location>
        <begin position="22"/>
        <end position="120"/>
    </location>
</feature>
<evidence type="ECO:0000256" key="11">
    <source>
        <dbReference type="ARBA" id="ARBA00023136"/>
    </source>
</evidence>
<dbReference type="Proteomes" id="UP000269276">
    <property type="component" value="Unassembled WGS sequence"/>
</dbReference>
<keyword evidence="6 12" id="KW-0812">Transmembrane</keyword>
<feature type="repeat" description="Solcar" evidence="12">
    <location>
        <begin position="135"/>
        <end position="221"/>
    </location>
</feature>
<dbReference type="InterPro" id="IPR023395">
    <property type="entry name" value="MCP_dom_sf"/>
</dbReference>
<evidence type="ECO:0000313" key="15">
    <source>
        <dbReference type="Proteomes" id="UP000269276"/>
    </source>
</evidence>
<dbReference type="InterPro" id="IPR018108">
    <property type="entry name" value="MCP_transmembrane"/>
</dbReference>
<evidence type="ECO:0000256" key="3">
    <source>
        <dbReference type="ARBA" id="ARBA00006375"/>
    </source>
</evidence>
<evidence type="ECO:0000256" key="10">
    <source>
        <dbReference type="ARBA" id="ARBA00023128"/>
    </source>
</evidence>
<name>A0A3M7CJJ0_HORWE</name>
<dbReference type="GO" id="GO:0090422">
    <property type="term" value="F:thiamine pyrophosphate transmembrane transporter activity"/>
    <property type="evidence" value="ECO:0007669"/>
    <property type="project" value="UniProtKB-ARBA"/>
</dbReference>
<keyword evidence="7" id="KW-0677">Repeat</keyword>
<dbReference type="PANTHER" id="PTHR45624:SF10">
    <property type="entry name" value="SLC (SOLUTE CARRIER) HOMOLOG"/>
    <property type="match status" value="1"/>
</dbReference>
<evidence type="ECO:0000256" key="9">
    <source>
        <dbReference type="ARBA" id="ARBA00022989"/>
    </source>
</evidence>
<accession>A0A3M7CJJ0</accession>
<comment type="caution">
    <text evidence="14">The sequence shown here is derived from an EMBL/GenBank/DDBJ whole genome shotgun (WGS) entry which is preliminary data.</text>
</comment>
<evidence type="ECO:0000256" key="12">
    <source>
        <dbReference type="PROSITE-ProRule" id="PRU00282"/>
    </source>
</evidence>
<dbReference type="PRINTS" id="PR00926">
    <property type="entry name" value="MITOCARRIER"/>
</dbReference>
<dbReference type="AlphaFoldDB" id="A0A3M7CJJ0"/>
<dbReference type="VEuPathDB" id="FungiDB:BTJ68_10261"/>
<sequence>MHSPQATPDARGTSSANVRYQGTRTQVVAAGALAGLFSRFCIAPLDVLKIRLQLQYHSLCDPLNAPPHSPRKPAGVLQVARDIWRHEGITGFWKGNIPAEGLYLSYGAAQFLAYRSMNQALDALEQNNSWNMKLPGTAKSFIAGAAAGTAATTITYPLDLLRTRFAAQGTEKVYAGLLASLQDITRHEGPAGFFRGLSAGVGQIVPYMGLFFASYEALKPGMATIQLPFSSGDALAGILASVFSKSAVFPLDTVRKRLQVQGPNRARYVGGARMPEYQRGVRGTLGMIVRREGWRGLYRGLPVSLIKAAPASAVTMWSYERALHLLQGLSDD</sequence>
<evidence type="ECO:0000256" key="5">
    <source>
        <dbReference type="ARBA" id="ARBA00022448"/>
    </source>
</evidence>
<comment type="function">
    <text evidence="1">Mitochondrial transporter that mediates uptake of thiamine pyrophosphate (ThPP) into mitochondria.</text>
</comment>
<dbReference type="InterPro" id="IPR002067">
    <property type="entry name" value="MCP"/>
</dbReference>
<keyword evidence="5 13" id="KW-0813">Transport</keyword>
<evidence type="ECO:0000256" key="1">
    <source>
        <dbReference type="ARBA" id="ARBA00002238"/>
    </source>
</evidence>
<dbReference type="PROSITE" id="PS50920">
    <property type="entry name" value="SOLCAR"/>
    <property type="match status" value="3"/>
</dbReference>
<comment type="subcellular location">
    <subcellularLocation>
        <location evidence="2">Mitochondrion inner membrane</location>
        <topology evidence="2">Multi-pass membrane protein</topology>
    </subcellularLocation>
</comment>
<proteinExistence type="inferred from homology"/>
<dbReference type="PANTHER" id="PTHR45624">
    <property type="entry name" value="MITOCHONDRIAL BASIC AMINO ACIDS TRANSPORTER-RELATED"/>
    <property type="match status" value="1"/>
</dbReference>